<dbReference type="AlphaFoldDB" id="A0A448X6C2"/>
<evidence type="ECO:0000313" key="1">
    <source>
        <dbReference type="EMBL" id="VEL29240.1"/>
    </source>
</evidence>
<dbReference type="Proteomes" id="UP000784294">
    <property type="component" value="Unassembled WGS sequence"/>
</dbReference>
<sequence length="80" mass="9173">MVGICGTRASAEHKCTHSLRITRPRLAMALKRNNSFERSHFKTALKYKLGMEWPDFGIYRRNINNFADASVASTDWLDVV</sequence>
<evidence type="ECO:0000313" key="2">
    <source>
        <dbReference type="Proteomes" id="UP000784294"/>
    </source>
</evidence>
<reference evidence="1" key="1">
    <citation type="submission" date="2018-11" db="EMBL/GenBank/DDBJ databases">
        <authorList>
            <consortium name="Pathogen Informatics"/>
        </authorList>
    </citation>
    <scope>NUCLEOTIDE SEQUENCE</scope>
</reference>
<accession>A0A448X6C2</accession>
<keyword evidence="2" id="KW-1185">Reference proteome</keyword>
<name>A0A448X6C2_9PLAT</name>
<dbReference type="EMBL" id="CAAALY010101504">
    <property type="protein sequence ID" value="VEL29240.1"/>
    <property type="molecule type" value="Genomic_DNA"/>
</dbReference>
<gene>
    <name evidence="1" type="ORF">PXEA_LOCUS22680</name>
</gene>
<organism evidence="1 2">
    <name type="scientific">Protopolystoma xenopodis</name>
    <dbReference type="NCBI Taxonomy" id="117903"/>
    <lineage>
        <taxon>Eukaryota</taxon>
        <taxon>Metazoa</taxon>
        <taxon>Spiralia</taxon>
        <taxon>Lophotrochozoa</taxon>
        <taxon>Platyhelminthes</taxon>
        <taxon>Monogenea</taxon>
        <taxon>Polyopisthocotylea</taxon>
        <taxon>Polystomatidea</taxon>
        <taxon>Polystomatidae</taxon>
        <taxon>Protopolystoma</taxon>
    </lineage>
</organism>
<proteinExistence type="predicted"/>
<comment type="caution">
    <text evidence="1">The sequence shown here is derived from an EMBL/GenBank/DDBJ whole genome shotgun (WGS) entry which is preliminary data.</text>
</comment>
<protein>
    <submittedName>
        <fullName evidence="1">Uncharacterized protein</fullName>
    </submittedName>
</protein>